<evidence type="ECO:0000256" key="2">
    <source>
        <dbReference type="ARBA" id="ARBA00021549"/>
    </source>
</evidence>
<dbReference type="PROSITE" id="PS00409">
    <property type="entry name" value="PROKAR_NTER_METHYL"/>
    <property type="match status" value="1"/>
</dbReference>
<dbReference type="GO" id="GO:0015628">
    <property type="term" value="P:protein secretion by the type II secretion system"/>
    <property type="evidence" value="ECO:0007669"/>
    <property type="project" value="InterPro"/>
</dbReference>
<dbReference type="STRING" id="595494.Tola_2517"/>
<dbReference type="GO" id="GO:0015627">
    <property type="term" value="C:type II protein secretion system complex"/>
    <property type="evidence" value="ECO:0007669"/>
    <property type="project" value="InterPro"/>
</dbReference>
<protein>
    <recommendedName>
        <fullName evidence="2">Type II secretion system protein H</fullName>
    </recommendedName>
    <alternativeName>
        <fullName evidence="10">General secretion pathway protein H</fullName>
    </alternativeName>
</protein>
<comment type="subcellular location">
    <subcellularLocation>
        <location evidence="1">Cell inner membrane</location>
        <topology evidence="1">Single-pass membrane protein</topology>
    </subcellularLocation>
</comment>
<keyword evidence="8 11" id="KW-0472">Membrane</keyword>
<comment type="similarity">
    <text evidence="9">Belongs to the GSP H family.</text>
</comment>
<evidence type="ECO:0000256" key="1">
    <source>
        <dbReference type="ARBA" id="ARBA00004377"/>
    </source>
</evidence>
<evidence type="ECO:0000313" key="13">
    <source>
        <dbReference type="EMBL" id="ACQ94111.1"/>
    </source>
</evidence>
<dbReference type="Pfam" id="PF07963">
    <property type="entry name" value="N_methyl"/>
    <property type="match status" value="1"/>
</dbReference>
<keyword evidence="14" id="KW-1185">Reference proteome</keyword>
<evidence type="ECO:0000256" key="3">
    <source>
        <dbReference type="ARBA" id="ARBA00022475"/>
    </source>
</evidence>
<organism evidence="13 14">
    <name type="scientific">Tolumonas auensis (strain DSM 9187 / NBRC 110442 / TA 4)</name>
    <dbReference type="NCBI Taxonomy" id="595494"/>
    <lineage>
        <taxon>Bacteria</taxon>
        <taxon>Pseudomonadati</taxon>
        <taxon>Pseudomonadota</taxon>
        <taxon>Gammaproteobacteria</taxon>
        <taxon>Aeromonadales</taxon>
        <taxon>Aeromonadaceae</taxon>
        <taxon>Tolumonas</taxon>
    </lineage>
</organism>
<dbReference type="Pfam" id="PF12019">
    <property type="entry name" value="GspH"/>
    <property type="match status" value="1"/>
</dbReference>
<dbReference type="RefSeq" id="WP_015879560.1">
    <property type="nucleotide sequence ID" value="NC_012691.1"/>
</dbReference>
<evidence type="ECO:0000256" key="8">
    <source>
        <dbReference type="ARBA" id="ARBA00023136"/>
    </source>
</evidence>
<feature type="domain" description="General secretion pathway GspH" evidence="12">
    <location>
        <begin position="43"/>
        <end position="156"/>
    </location>
</feature>
<dbReference type="Gene3D" id="3.30.700.10">
    <property type="entry name" value="Glycoprotein, Type 4 Pilin"/>
    <property type="match status" value="1"/>
</dbReference>
<keyword evidence="5" id="KW-0997">Cell inner membrane</keyword>
<dbReference type="KEGG" id="tau:Tola_2517"/>
<dbReference type="EMBL" id="CP001616">
    <property type="protein sequence ID" value="ACQ94111.1"/>
    <property type="molecule type" value="Genomic_DNA"/>
</dbReference>
<evidence type="ECO:0000259" key="12">
    <source>
        <dbReference type="Pfam" id="PF12019"/>
    </source>
</evidence>
<dbReference type="InterPro" id="IPR022346">
    <property type="entry name" value="T2SS_GspH"/>
</dbReference>
<dbReference type="InterPro" id="IPR012902">
    <property type="entry name" value="N_methyl_site"/>
</dbReference>
<keyword evidence="4" id="KW-0488">Methylation</keyword>
<keyword evidence="7 11" id="KW-1133">Transmembrane helix</keyword>
<keyword evidence="3" id="KW-1003">Cell membrane</keyword>
<reference evidence="13 14" key="2">
    <citation type="journal article" date="2011" name="Stand. Genomic Sci.">
        <title>Complete genome sequence of Tolumonas auensis type strain (TA 4).</title>
        <authorList>
            <person name="Chertkov O."/>
            <person name="Copeland A."/>
            <person name="Lucas S."/>
            <person name="Lapidus A."/>
            <person name="Berry K.W."/>
            <person name="Detter J.C."/>
            <person name="Del Rio T.G."/>
            <person name="Hammon N."/>
            <person name="Dalin E."/>
            <person name="Tice H."/>
            <person name="Pitluck S."/>
            <person name="Richardson P."/>
            <person name="Bruce D."/>
            <person name="Goodwin L."/>
            <person name="Han C."/>
            <person name="Tapia R."/>
            <person name="Saunders E."/>
            <person name="Schmutz J."/>
            <person name="Brettin T."/>
            <person name="Larimer F."/>
            <person name="Land M."/>
            <person name="Hauser L."/>
            <person name="Spring S."/>
            <person name="Rohde M."/>
            <person name="Kyrpides N.C."/>
            <person name="Ivanova N."/>
            <person name="Goker M."/>
            <person name="Beller H.R."/>
            <person name="Klenk H.P."/>
            <person name="Woyke T."/>
        </authorList>
    </citation>
    <scope>NUCLEOTIDE SEQUENCE [LARGE SCALE GENOMIC DNA]</scope>
    <source>
        <strain evidence="14">DSM 9187 / TA4</strain>
    </source>
</reference>
<keyword evidence="6 11" id="KW-0812">Transmembrane</keyword>
<dbReference type="Proteomes" id="UP000009073">
    <property type="component" value="Chromosome"/>
</dbReference>
<evidence type="ECO:0000256" key="6">
    <source>
        <dbReference type="ARBA" id="ARBA00022692"/>
    </source>
</evidence>
<dbReference type="HOGENOM" id="CLU_1445668_0_0_6"/>
<name>C4LAD6_TOLAT</name>
<dbReference type="SUPFAM" id="SSF54523">
    <property type="entry name" value="Pili subunits"/>
    <property type="match status" value="1"/>
</dbReference>
<accession>C4LAD6</accession>
<evidence type="ECO:0000256" key="7">
    <source>
        <dbReference type="ARBA" id="ARBA00022989"/>
    </source>
</evidence>
<gene>
    <name evidence="13" type="ordered locus">Tola_2517</name>
</gene>
<proteinExistence type="inferred from homology"/>
<sequence>MRSRISGFTLIELIITILVMTILLGIGVPSYMQFKEDNTLQGAAQALYSDIQFARSEAIKRNTDDVVVHLFQTGNNWCYQVSDNPDCDDCGDSDCDIHGDGILRGVIWSGYPNVSMASNTSSVTIQSQRAVMNSNRIIFSYGQTGKEIEVRTTPLGRVFMCTPVGKAGLTGVDKCPSS</sequence>
<dbReference type="InterPro" id="IPR045584">
    <property type="entry name" value="Pilin-like"/>
</dbReference>
<dbReference type="eggNOG" id="COG4970">
    <property type="taxonomic scope" value="Bacteria"/>
</dbReference>
<dbReference type="NCBIfam" id="TIGR02532">
    <property type="entry name" value="IV_pilin_GFxxxE"/>
    <property type="match status" value="1"/>
</dbReference>
<evidence type="ECO:0000256" key="10">
    <source>
        <dbReference type="ARBA" id="ARBA00030775"/>
    </source>
</evidence>
<evidence type="ECO:0000256" key="11">
    <source>
        <dbReference type="SAM" id="Phobius"/>
    </source>
</evidence>
<evidence type="ECO:0000256" key="9">
    <source>
        <dbReference type="ARBA" id="ARBA00025772"/>
    </source>
</evidence>
<dbReference type="GO" id="GO:0005886">
    <property type="term" value="C:plasma membrane"/>
    <property type="evidence" value="ECO:0007669"/>
    <property type="project" value="UniProtKB-SubCell"/>
</dbReference>
<evidence type="ECO:0000313" key="14">
    <source>
        <dbReference type="Proteomes" id="UP000009073"/>
    </source>
</evidence>
<reference evidence="14" key="1">
    <citation type="submission" date="2009-05" db="EMBL/GenBank/DDBJ databases">
        <title>Complete sequence of Tolumonas auensis DSM 9187.</title>
        <authorList>
            <consortium name="US DOE Joint Genome Institute"/>
            <person name="Lucas S."/>
            <person name="Copeland A."/>
            <person name="Lapidus A."/>
            <person name="Glavina del Rio T."/>
            <person name="Tice H."/>
            <person name="Bruce D."/>
            <person name="Goodwin L."/>
            <person name="Pitluck S."/>
            <person name="Chertkov O."/>
            <person name="Brettin T."/>
            <person name="Detter J.C."/>
            <person name="Han C."/>
            <person name="Larimer F."/>
            <person name="Land M."/>
            <person name="Hauser L."/>
            <person name="Kyrpides N."/>
            <person name="Mikhailova N."/>
            <person name="Spring S."/>
            <person name="Beller H."/>
        </authorList>
    </citation>
    <scope>NUCLEOTIDE SEQUENCE [LARGE SCALE GENOMIC DNA]</scope>
    <source>
        <strain evidence="14">DSM 9187 / TA4</strain>
    </source>
</reference>
<feature type="transmembrane region" description="Helical" evidence="11">
    <location>
        <begin position="7"/>
        <end position="32"/>
    </location>
</feature>
<evidence type="ECO:0000256" key="5">
    <source>
        <dbReference type="ARBA" id="ARBA00022519"/>
    </source>
</evidence>
<evidence type="ECO:0000256" key="4">
    <source>
        <dbReference type="ARBA" id="ARBA00022481"/>
    </source>
</evidence>
<dbReference type="AlphaFoldDB" id="C4LAD6"/>